<keyword evidence="1" id="KW-0732">Signal</keyword>
<feature type="domain" description="Multidrug resistance protein MdtA-like barrel-sandwich hybrid" evidence="2">
    <location>
        <begin position="32"/>
        <end position="201"/>
    </location>
</feature>
<accession>A0A9D1ZHN5</accession>
<feature type="chain" id="PRO_5039015932" evidence="1">
    <location>
        <begin position="21"/>
        <end position="295"/>
    </location>
</feature>
<dbReference type="PROSITE" id="PS51257">
    <property type="entry name" value="PROKAR_LIPOPROTEIN"/>
    <property type="match status" value="1"/>
</dbReference>
<name>A0A9D1ZHN5_9BACE</name>
<comment type="caution">
    <text evidence="3">The sequence shown here is derived from an EMBL/GenBank/DDBJ whole genome shotgun (WGS) entry which is preliminary data.</text>
</comment>
<dbReference type="Gene3D" id="2.40.50.100">
    <property type="match status" value="1"/>
</dbReference>
<sequence length="295" mass="32185">MKKIALLSATLLLLASCRNSDNYDATGIFEANTVTVSAETAGRLVSFSLNEGDSLLAGQTVGLVDTTLLALQRKQLLSQQLATEKSSPDIAAQAAALRSQIAHQQNECDRIARLLADGAATQKQSDDANALLRTLRSQLEGLLSTLDKNRSSITESASALQYQREQIEEQIRKSCITAPLTGTVLQKYAEQGEYATPGRPLFQMANLDDIHLRCYFTASQLAHIQIGQEVTVIADFGGDEQYEHPGTIIWIAQESEFTPKSIQTQDSRANLVYAAKIAVKNDGRLKLGQYGEVRL</sequence>
<dbReference type="EMBL" id="DXCV01000037">
    <property type="protein sequence ID" value="HIY88108.1"/>
    <property type="molecule type" value="Genomic_DNA"/>
</dbReference>
<proteinExistence type="predicted"/>
<evidence type="ECO:0000313" key="3">
    <source>
        <dbReference type="EMBL" id="HIY88108.1"/>
    </source>
</evidence>
<dbReference type="PANTHER" id="PTHR30469:SF15">
    <property type="entry name" value="HLYD FAMILY OF SECRETION PROTEINS"/>
    <property type="match status" value="1"/>
</dbReference>
<evidence type="ECO:0000259" key="2">
    <source>
        <dbReference type="Pfam" id="PF25917"/>
    </source>
</evidence>
<dbReference type="Proteomes" id="UP000886851">
    <property type="component" value="Unassembled WGS sequence"/>
</dbReference>
<dbReference type="GO" id="GO:1990281">
    <property type="term" value="C:efflux pump complex"/>
    <property type="evidence" value="ECO:0007669"/>
    <property type="project" value="TreeGrafter"/>
</dbReference>
<feature type="signal peptide" evidence="1">
    <location>
        <begin position="1"/>
        <end position="20"/>
    </location>
</feature>
<gene>
    <name evidence="3" type="ORF">H9824_05325</name>
</gene>
<dbReference type="GO" id="GO:0015562">
    <property type="term" value="F:efflux transmembrane transporter activity"/>
    <property type="evidence" value="ECO:0007669"/>
    <property type="project" value="TreeGrafter"/>
</dbReference>
<reference evidence="3" key="2">
    <citation type="submission" date="2021-04" db="EMBL/GenBank/DDBJ databases">
        <authorList>
            <person name="Gilroy R."/>
        </authorList>
    </citation>
    <scope>NUCLEOTIDE SEQUENCE</scope>
    <source>
        <strain evidence="3">Gambia2-208</strain>
    </source>
</reference>
<dbReference type="Pfam" id="PF25917">
    <property type="entry name" value="BSH_RND"/>
    <property type="match status" value="1"/>
</dbReference>
<dbReference type="AlphaFoldDB" id="A0A9D1ZHN5"/>
<evidence type="ECO:0000313" key="4">
    <source>
        <dbReference type="Proteomes" id="UP000886851"/>
    </source>
</evidence>
<organism evidence="3 4">
    <name type="scientific">Candidatus Bacteroides pullicola</name>
    <dbReference type="NCBI Taxonomy" id="2838475"/>
    <lineage>
        <taxon>Bacteria</taxon>
        <taxon>Pseudomonadati</taxon>
        <taxon>Bacteroidota</taxon>
        <taxon>Bacteroidia</taxon>
        <taxon>Bacteroidales</taxon>
        <taxon>Bacteroidaceae</taxon>
        <taxon>Bacteroides</taxon>
    </lineage>
</organism>
<dbReference type="Gene3D" id="2.40.30.170">
    <property type="match status" value="1"/>
</dbReference>
<evidence type="ECO:0000256" key="1">
    <source>
        <dbReference type="SAM" id="SignalP"/>
    </source>
</evidence>
<protein>
    <submittedName>
        <fullName evidence="3">HlyD family efflux transporter periplasmic adaptor subunit</fullName>
    </submittedName>
</protein>
<dbReference type="PANTHER" id="PTHR30469">
    <property type="entry name" value="MULTIDRUG RESISTANCE PROTEIN MDTA"/>
    <property type="match status" value="1"/>
</dbReference>
<dbReference type="SUPFAM" id="SSF111369">
    <property type="entry name" value="HlyD-like secretion proteins"/>
    <property type="match status" value="1"/>
</dbReference>
<reference evidence="3" key="1">
    <citation type="journal article" date="2021" name="PeerJ">
        <title>Extensive microbial diversity within the chicken gut microbiome revealed by metagenomics and culture.</title>
        <authorList>
            <person name="Gilroy R."/>
            <person name="Ravi A."/>
            <person name="Getino M."/>
            <person name="Pursley I."/>
            <person name="Horton D.L."/>
            <person name="Alikhan N.F."/>
            <person name="Baker D."/>
            <person name="Gharbi K."/>
            <person name="Hall N."/>
            <person name="Watson M."/>
            <person name="Adriaenssens E.M."/>
            <person name="Foster-Nyarko E."/>
            <person name="Jarju S."/>
            <person name="Secka A."/>
            <person name="Antonio M."/>
            <person name="Oren A."/>
            <person name="Chaudhuri R.R."/>
            <person name="La Ragione R."/>
            <person name="Hildebrand F."/>
            <person name="Pallen M.J."/>
        </authorList>
    </citation>
    <scope>NUCLEOTIDE SEQUENCE</scope>
    <source>
        <strain evidence="3">Gambia2-208</strain>
    </source>
</reference>
<dbReference type="InterPro" id="IPR058625">
    <property type="entry name" value="MdtA-like_BSH"/>
</dbReference>